<dbReference type="PROSITE" id="PS51123">
    <property type="entry name" value="OMPA_2"/>
    <property type="match status" value="1"/>
</dbReference>
<name>A0A5K7S7Z5_9BACT</name>
<dbReference type="Gene3D" id="3.30.1330.60">
    <property type="entry name" value="OmpA-like domain"/>
    <property type="match status" value="1"/>
</dbReference>
<evidence type="ECO:0000256" key="1">
    <source>
        <dbReference type="ARBA" id="ARBA00004442"/>
    </source>
</evidence>
<dbReference type="InterPro" id="IPR011659">
    <property type="entry name" value="WD40"/>
</dbReference>
<proteinExistence type="predicted"/>
<dbReference type="Gene3D" id="1.25.40.10">
    <property type="entry name" value="Tetratricopeptide repeat domain"/>
    <property type="match status" value="1"/>
</dbReference>
<evidence type="ECO:0000256" key="2">
    <source>
        <dbReference type="ARBA" id="ARBA00023136"/>
    </source>
</evidence>
<accession>A0A5K7S7Z5</accession>
<keyword evidence="3" id="KW-0998">Cell outer membrane</keyword>
<dbReference type="InterPro" id="IPR006664">
    <property type="entry name" value="OMP_bac"/>
</dbReference>
<reference evidence="6" key="1">
    <citation type="journal article" date="2020" name="Int. J. Syst. Evol. Microbiol.">
        <title>Aquipluma nitroreducens gen. nov. sp. nov., a novel facultatively anaerobic bacterium isolated from a freshwater lake.</title>
        <authorList>
            <person name="Watanabe M."/>
            <person name="Kojima H."/>
            <person name="Fukui M."/>
        </authorList>
    </citation>
    <scope>NUCLEOTIDE SEQUENCE</scope>
    <source>
        <strain evidence="6">MeG22</strain>
    </source>
</reference>
<dbReference type="Pfam" id="PF00691">
    <property type="entry name" value="OmpA"/>
    <property type="match status" value="1"/>
</dbReference>
<dbReference type="InterPro" id="IPR008969">
    <property type="entry name" value="CarboxyPept-like_regulatory"/>
</dbReference>
<dbReference type="GO" id="GO:0009279">
    <property type="term" value="C:cell outer membrane"/>
    <property type="evidence" value="ECO:0007669"/>
    <property type="project" value="UniProtKB-SubCell"/>
</dbReference>
<dbReference type="KEGG" id="anf:AQPE_1829"/>
<dbReference type="Proteomes" id="UP001193389">
    <property type="component" value="Chromosome"/>
</dbReference>
<evidence type="ECO:0000313" key="6">
    <source>
        <dbReference type="EMBL" id="BBE17672.1"/>
    </source>
</evidence>
<dbReference type="Pfam" id="PF13620">
    <property type="entry name" value="CarboxypepD_reg"/>
    <property type="match status" value="1"/>
</dbReference>
<dbReference type="InterPro" id="IPR006665">
    <property type="entry name" value="OmpA-like"/>
</dbReference>
<feature type="domain" description="OmpA-like" evidence="5">
    <location>
        <begin position="532"/>
        <end position="654"/>
    </location>
</feature>
<keyword evidence="2 4" id="KW-0472">Membrane</keyword>
<dbReference type="Gene3D" id="2.60.40.1120">
    <property type="entry name" value="Carboxypeptidase-like, regulatory domain"/>
    <property type="match status" value="1"/>
</dbReference>
<sequence length="668" mass="75165">MARLSKIFLWGVILILFIPTVGLSQKLTVKLADKSFDEFAFVEAIGLYEYAYEKDTADNYVVKRLAESNRNVGNTEEVERWLKKLIDRKVAIPEDIFNYSQALKSNGKYLVAEQWLKEYSDLRPEDGRVNLQVSLLEYIKFLMRDSTNYEILNTAINTIGSDMGPAFYKDKLIFSSTSIGTKAGATYKWNELPYLKLYSAKIGPYGDLNSVEPFAPKLKTAYHDGPVSIDSKNNIIYLTRNNFAKGKTSKSREGVVNLKIFLGKLDDNEWNLSGSFRYNSDEYSAGHPSIDKEGKILYFASDMPGGYGKSDIYFSVFSNGQWSKPFNLGPKINTEGNEFFPFISNDGVLYFSSDGHGGLGALDIYFSVPEQGIFNSVENMGYPVNSSKDDFGLALDSTGVKGYFASNRSGGKGDDDLYFLKIKRVPVIIRGVVKDRDTKDVLSDATVSVINEAGNTIASSTTRIDGQFEFEVNKGQQYTINVTKELYNETEVVIGTAKLRPNDEAYSEIFLEQKIEADDNSPAPKSMEEEDGEALQVVELEYINYGLDQSDIKPDVAATLDRLIAMLKDFPDLEIRIESHTDSRGSDDYNMLLSKKRAKAAFDYVVSKGIDPKRLLYHGYGETRLLNKCANGVECTEEQHEVNRRSIVKVVRKGAYKEKRGQKNIFYF</sequence>
<keyword evidence="6" id="KW-0449">Lipoprotein</keyword>
<evidence type="ECO:0000256" key="4">
    <source>
        <dbReference type="PROSITE-ProRule" id="PRU00473"/>
    </source>
</evidence>
<dbReference type="PANTHER" id="PTHR30329">
    <property type="entry name" value="STATOR ELEMENT OF FLAGELLAR MOTOR COMPLEX"/>
    <property type="match status" value="1"/>
</dbReference>
<organism evidence="6 7">
    <name type="scientific">Aquipluma nitroreducens</name>
    <dbReference type="NCBI Taxonomy" id="2010828"/>
    <lineage>
        <taxon>Bacteria</taxon>
        <taxon>Pseudomonadati</taxon>
        <taxon>Bacteroidota</taxon>
        <taxon>Bacteroidia</taxon>
        <taxon>Marinilabiliales</taxon>
        <taxon>Prolixibacteraceae</taxon>
        <taxon>Aquipluma</taxon>
    </lineage>
</organism>
<evidence type="ECO:0000259" key="5">
    <source>
        <dbReference type="PROSITE" id="PS51123"/>
    </source>
</evidence>
<dbReference type="SUPFAM" id="SSF82171">
    <property type="entry name" value="DPP6 N-terminal domain-like"/>
    <property type="match status" value="1"/>
</dbReference>
<dbReference type="PANTHER" id="PTHR30329:SF21">
    <property type="entry name" value="LIPOPROTEIN YIAD-RELATED"/>
    <property type="match status" value="1"/>
</dbReference>
<comment type="subcellular location">
    <subcellularLocation>
        <location evidence="1">Cell outer membrane</location>
    </subcellularLocation>
</comment>
<dbReference type="InterPro" id="IPR050330">
    <property type="entry name" value="Bact_OuterMem_StrucFunc"/>
</dbReference>
<gene>
    <name evidence="6" type="ORF">AQPE_1829</name>
</gene>
<dbReference type="AlphaFoldDB" id="A0A5K7S7Z5"/>
<dbReference type="RefSeq" id="WP_318350652.1">
    <property type="nucleotide sequence ID" value="NZ_AP018694.1"/>
</dbReference>
<dbReference type="SUPFAM" id="SSF103088">
    <property type="entry name" value="OmpA-like"/>
    <property type="match status" value="1"/>
</dbReference>
<dbReference type="EMBL" id="AP018694">
    <property type="protein sequence ID" value="BBE17672.1"/>
    <property type="molecule type" value="Genomic_DNA"/>
</dbReference>
<dbReference type="InterPro" id="IPR036737">
    <property type="entry name" value="OmpA-like_sf"/>
</dbReference>
<dbReference type="SUPFAM" id="SSF48452">
    <property type="entry name" value="TPR-like"/>
    <property type="match status" value="1"/>
</dbReference>
<dbReference type="CDD" id="cd07185">
    <property type="entry name" value="OmpA_C-like"/>
    <property type="match status" value="1"/>
</dbReference>
<protein>
    <submittedName>
        <fullName evidence="6">Outer membrane lipoprotein omp16</fullName>
    </submittedName>
</protein>
<dbReference type="PRINTS" id="PR01021">
    <property type="entry name" value="OMPADOMAIN"/>
</dbReference>
<keyword evidence="7" id="KW-1185">Reference proteome</keyword>
<dbReference type="SUPFAM" id="SSF49464">
    <property type="entry name" value="Carboxypeptidase regulatory domain-like"/>
    <property type="match status" value="1"/>
</dbReference>
<evidence type="ECO:0000313" key="7">
    <source>
        <dbReference type="Proteomes" id="UP001193389"/>
    </source>
</evidence>
<dbReference type="InterPro" id="IPR011990">
    <property type="entry name" value="TPR-like_helical_dom_sf"/>
</dbReference>
<evidence type="ECO:0000256" key="3">
    <source>
        <dbReference type="ARBA" id="ARBA00023237"/>
    </source>
</evidence>
<dbReference type="Pfam" id="PF07676">
    <property type="entry name" value="PD40"/>
    <property type="match status" value="2"/>
</dbReference>